<dbReference type="SUPFAM" id="SSF53335">
    <property type="entry name" value="S-adenosyl-L-methionine-dependent methyltransferases"/>
    <property type="match status" value="1"/>
</dbReference>
<dbReference type="EMBL" id="FQXU01000009">
    <property type="protein sequence ID" value="SHI24279.1"/>
    <property type="molecule type" value="Genomic_DNA"/>
</dbReference>
<sequence>MLFDRAYYIDKIREYNKKIKCEKINKFEVSKIDGLKGIIPHYLFEINEEIEESIIELSDNTKTWMRLTPLEIEGCYESIKRAKGIVGVVGLGLGYFIQEILKKKEVKNITVYETSKDVIEIYKHNFGEDDKIEIIQEDAFKSQSRKFDFFFVDIYEYKLTSKIAEDYKFFNELHDIKEYSFWGVERFLLSCTMEDLMHLCIPEEWMDMARDLYDKFNDSYYFNQFKPLDYKEIEKLLNAFERIL</sequence>
<evidence type="ECO:0000313" key="1">
    <source>
        <dbReference type="EMBL" id="SHI24279.1"/>
    </source>
</evidence>
<gene>
    <name evidence="1" type="ORF">SAMN02745941_03003</name>
</gene>
<dbReference type="Gene3D" id="3.40.50.150">
    <property type="entry name" value="Vaccinia Virus protein VP39"/>
    <property type="match status" value="1"/>
</dbReference>
<dbReference type="InterPro" id="IPR029063">
    <property type="entry name" value="SAM-dependent_MTases_sf"/>
</dbReference>
<dbReference type="AlphaFoldDB" id="A0A1M5ZJG2"/>
<evidence type="ECO:0008006" key="3">
    <source>
        <dbReference type="Google" id="ProtNLM"/>
    </source>
</evidence>
<dbReference type="Proteomes" id="UP000184241">
    <property type="component" value="Unassembled WGS sequence"/>
</dbReference>
<dbReference type="RefSeq" id="WP_073020678.1">
    <property type="nucleotide sequence ID" value="NZ_FQXU01000009.1"/>
</dbReference>
<protein>
    <recommendedName>
        <fullName evidence="3">Spermidine synthase</fullName>
    </recommendedName>
</protein>
<reference evidence="1 2" key="1">
    <citation type="submission" date="2016-11" db="EMBL/GenBank/DDBJ databases">
        <authorList>
            <person name="Jaros S."/>
            <person name="Januszkiewicz K."/>
            <person name="Wedrychowicz H."/>
        </authorList>
    </citation>
    <scope>NUCLEOTIDE SEQUENCE [LARGE SCALE GENOMIC DNA]</scope>
    <source>
        <strain evidence="1 2">DSM 6191</strain>
    </source>
</reference>
<name>A0A1M5ZJG2_9CLOT</name>
<organism evidence="1 2">
    <name type="scientific">Clostridium intestinale DSM 6191</name>
    <dbReference type="NCBI Taxonomy" id="1121320"/>
    <lineage>
        <taxon>Bacteria</taxon>
        <taxon>Bacillati</taxon>
        <taxon>Bacillota</taxon>
        <taxon>Clostridia</taxon>
        <taxon>Eubacteriales</taxon>
        <taxon>Clostridiaceae</taxon>
        <taxon>Clostridium</taxon>
    </lineage>
</organism>
<proteinExistence type="predicted"/>
<evidence type="ECO:0000313" key="2">
    <source>
        <dbReference type="Proteomes" id="UP000184241"/>
    </source>
</evidence>
<accession>A0A1M5ZJG2</accession>